<feature type="domain" description="Nuclear condensin complex subunit 3 C-terminal" evidence="9">
    <location>
        <begin position="580"/>
        <end position="854"/>
    </location>
</feature>
<comment type="subcellular location">
    <subcellularLocation>
        <location evidence="1">Chromosome</location>
    </subcellularLocation>
</comment>
<keyword evidence="7" id="KW-0131">Cell cycle</keyword>
<feature type="compositionally biased region" description="Basic and acidic residues" evidence="8">
    <location>
        <begin position="561"/>
        <end position="570"/>
    </location>
</feature>
<dbReference type="GO" id="GO:0051301">
    <property type="term" value="P:cell division"/>
    <property type="evidence" value="ECO:0007669"/>
    <property type="project" value="UniProtKB-KW"/>
</dbReference>
<dbReference type="InterPro" id="IPR027165">
    <property type="entry name" value="CND3"/>
</dbReference>
<feature type="compositionally biased region" description="Acidic residues" evidence="8">
    <location>
        <begin position="1077"/>
        <end position="1090"/>
    </location>
</feature>
<dbReference type="GO" id="GO:0007076">
    <property type="term" value="P:mitotic chromosome condensation"/>
    <property type="evidence" value="ECO:0007669"/>
    <property type="project" value="InterPro"/>
</dbReference>
<comment type="caution">
    <text evidence="10">The sequence shown here is derived from an EMBL/GenBank/DDBJ whole genome shotgun (WGS) entry which is preliminary data.</text>
</comment>
<protein>
    <recommendedName>
        <fullName evidence="9">Nuclear condensin complex subunit 3 C-terminal domain-containing protein</fullName>
    </recommendedName>
</protein>
<sequence>MPGRVSSVEDTLSANVPKIFDQAQNSTANHQKNIVALHKLHLDAASFTEPVHNGRNIKLTGERAFEDKFKDMLCRAAAVKKGTSQGDRIVKFVGAYTKYINEKATETKKEENNEDDEDTTASRFVDKALTFLLTGFQAKDKVARYRCVHFLAEMVAHLGEISEKLYTELRAALYERVHDKETFVRVQAVIALSKLCGSEDPSDVEEGEPTALEVLLEILSCDPAADVRRAALLNIPLSPVTLDAVFARTRDTDTIMRKLVYSAILDQHCFDSDGSGMGLVHPRVLTIAQRELIIRNGLGDREPAVRQAAGSLLGTWVDVARGEVKNNESKSVNDDVLALLSLFDLTESTVAEDALLSVFETRRDIFDHLEFNDDYWASLTPERAFLARVFVEHCVTIKDAEKLDASLPVVTSLAYRIQAAYNAYQEDLEVAAQERVIRGEPTEEEEDARVDKEFVIGEMLKVSVILDYADEIGRRKMFQLVRDMISQEALPESLVSRCLDVLRMLSPNERDLIRVVVEVVHELRDLSDEEEAVKEPVDDGETNFGETDTPVASRVTPKGQKPSEDMSPEERARMDTIDLRCLSLCIGMLERVNGTFEENSTLEGILGELIIPAVKRKELVLREKGLICLGLCCLIARRMALNSFQLFLGQIQTAPEVLKTRVLQIVFDILMVHENDFKDGGAGDRIVEFLLHVMNNEESEKVQALLCIGFAKLVLAGIVSDDQVLKTLVATYLSPETIDNQEVRQCLSYFFPVFCYSSAINQRRMQRLFIPLFDRLAKATREVEEDQEMVSPAQMAAMFVDWTDPQKAVEVQNQPTDETIHIDLASDIARALFNDDMIKEDKKVLCQVLGRLHLPEQVDDDKIRTLKLLLHNLHSRRPIRDTSAKNALAKFDVAISKKYAEQLDGFNEEDYRQLEYLRDLFEFLDDIVPLDDGEEIDVPRTRARKRRSDSIITDTTASNAPDESVTSAASSSKNPKGKGRGKQAKRRRISGSDGSDDDLSDDHVTPAPTRTLPKRAASVKKPQVVQIVADDDEEEEEEEAVTPPPVPRNRRRPGPASKTKDDIKPASTRKSSFDSIIDSEEDEVEEDEVANDILGSE</sequence>
<gene>
    <name evidence="10" type="ORF">AZE42_02690</name>
</gene>
<feature type="region of interest" description="Disordered" evidence="8">
    <location>
        <begin position="941"/>
        <end position="1097"/>
    </location>
</feature>
<feature type="compositionally biased region" description="Acidic residues" evidence="8">
    <location>
        <begin position="1029"/>
        <end position="1040"/>
    </location>
</feature>
<evidence type="ECO:0000256" key="1">
    <source>
        <dbReference type="ARBA" id="ARBA00004286"/>
    </source>
</evidence>
<accession>A0A1J8QH44</accession>
<proteinExistence type="inferred from homology"/>
<dbReference type="Gene3D" id="1.25.10.10">
    <property type="entry name" value="Leucine-rich Repeat Variant"/>
    <property type="match status" value="1"/>
</dbReference>
<evidence type="ECO:0000256" key="3">
    <source>
        <dbReference type="ARBA" id="ARBA00022454"/>
    </source>
</evidence>
<dbReference type="Pfam" id="PF12719">
    <property type="entry name" value="Cnd3"/>
    <property type="match status" value="1"/>
</dbReference>
<dbReference type="AlphaFoldDB" id="A0A1J8QH44"/>
<feature type="compositionally biased region" description="Basic residues" evidence="8">
    <location>
        <begin position="975"/>
        <end position="989"/>
    </location>
</feature>
<keyword evidence="11" id="KW-1185">Reference proteome</keyword>
<dbReference type="SUPFAM" id="SSF48371">
    <property type="entry name" value="ARM repeat"/>
    <property type="match status" value="1"/>
</dbReference>
<dbReference type="PANTHER" id="PTHR14418:SF5">
    <property type="entry name" value="CONDENSIN COMPLEX SUBUNIT 3"/>
    <property type="match status" value="1"/>
</dbReference>
<comment type="similarity">
    <text evidence="2">Belongs to the CND3 (condensin subunit 3) family.</text>
</comment>
<dbReference type="GO" id="GO:0000796">
    <property type="term" value="C:condensin complex"/>
    <property type="evidence" value="ECO:0007669"/>
    <property type="project" value="InterPro"/>
</dbReference>
<feature type="region of interest" description="Disordered" evidence="8">
    <location>
        <begin position="530"/>
        <end position="570"/>
    </location>
</feature>
<organism evidence="10 11">
    <name type="scientific">Rhizopogon vesiculosus</name>
    <dbReference type="NCBI Taxonomy" id="180088"/>
    <lineage>
        <taxon>Eukaryota</taxon>
        <taxon>Fungi</taxon>
        <taxon>Dikarya</taxon>
        <taxon>Basidiomycota</taxon>
        <taxon>Agaricomycotina</taxon>
        <taxon>Agaricomycetes</taxon>
        <taxon>Agaricomycetidae</taxon>
        <taxon>Boletales</taxon>
        <taxon>Suillineae</taxon>
        <taxon>Rhizopogonaceae</taxon>
        <taxon>Rhizopogon</taxon>
    </lineage>
</organism>
<dbReference type="PANTHER" id="PTHR14418">
    <property type="entry name" value="CONDENSIN COMPLEX SUBUNIT 3-RELATED"/>
    <property type="match status" value="1"/>
</dbReference>
<name>A0A1J8QH44_9AGAM</name>
<dbReference type="InterPro" id="IPR025977">
    <property type="entry name" value="Cnd3_C"/>
</dbReference>
<dbReference type="InterPro" id="IPR016024">
    <property type="entry name" value="ARM-type_fold"/>
</dbReference>
<evidence type="ECO:0000256" key="7">
    <source>
        <dbReference type="ARBA" id="ARBA00023306"/>
    </source>
</evidence>
<dbReference type="InterPro" id="IPR011989">
    <property type="entry name" value="ARM-like"/>
</dbReference>
<reference evidence="10 11" key="1">
    <citation type="submission" date="2016-03" db="EMBL/GenBank/DDBJ databases">
        <title>Comparative genomics of the ectomycorrhizal sister species Rhizopogon vinicolor and Rhizopogon vesiculosus (Basidiomycota: Boletales) reveals a divergence of the mating type B locus.</title>
        <authorList>
            <person name="Mujic A.B."/>
            <person name="Kuo A."/>
            <person name="Tritt A."/>
            <person name="Lipzen A."/>
            <person name="Chen C."/>
            <person name="Johnson J."/>
            <person name="Sharma A."/>
            <person name="Barry K."/>
            <person name="Grigoriev I.V."/>
            <person name="Spatafora J.W."/>
        </authorList>
    </citation>
    <scope>NUCLEOTIDE SEQUENCE [LARGE SCALE GENOMIC DNA]</scope>
    <source>
        <strain evidence="10 11">AM-OR11-056</strain>
    </source>
</reference>
<dbReference type="GO" id="GO:0000793">
    <property type="term" value="C:condensed chromosome"/>
    <property type="evidence" value="ECO:0007669"/>
    <property type="project" value="TreeGrafter"/>
</dbReference>
<evidence type="ECO:0000256" key="2">
    <source>
        <dbReference type="ARBA" id="ARBA00006533"/>
    </source>
</evidence>
<dbReference type="Proteomes" id="UP000183567">
    <property type="component" value="Unassembled WGS sequence"/>
</dbReference>
<keyword evidence="5" id="KW-0498">Mitosis</keyword>
<keyword evidence="6" id="KW-0226">DNA condensation</keyword>
<keyword evidence="4" id="KW-0132">Cell division</keyword>
<evidence type="ECO:0000256" key="5">
    <source>
        <dbReference type="ARBA" id="ARBA00022776"/>
    </source>
</evidence>
<keyword evidence="3" id="KW-0158">Chromosome</keyword>
<evidence type="ECO:0000256" key="8">
    <source>
        <dbReference type="SAM" id="MobiDB-lite"/>
    </source>
</evidence>
<evidence type="ECO:0000256" key="6">
    <source>
        <dbReference type="ARBA" id="ARBA00023067"/>
    </source>
</evidence>
<dbReference type="EMBL" id="LVVM01000662">
    <property type="protein sequence ID" value="OJA20237.1"/>
    <property type="molecule type" value="Genomic_DNA"/>
</dbReference>
<evidence type="ECO:0000313" key="10">
    <source>
        <dbReference type="EMBL" id="OJA20237.1"/>
    </source>
</evidence>
<feature type="compositionally biased region" description="Polar residues" evidence="8">
    <location>
        <begin position="950"/>
        <end position="974"/>
    </location>
</feature>
<evidence type="ECO:0000256" key="4">
    <source>
        <dbReference type="ARBA" id="ARBA00022618"/>
    </source>
</evidence>
<evidence type="ECO:0000259" key="9">
    <source>
        <dbReference type="Pfam" id="PF12719"/>
    </source>
</evidence>
<dbReference type="STRING" id="180088.A0A1J8QH44"/>
<dbReference type="OrthoDB" id="27187at2759"/>
<evidence type="ECO:0000313" key="11">
    <source>
        <dbReference type="Proteomes" id="UP000183567"/>
    </source>
</evidence>